<dbReference type="GO" id="GO:0005774">
    <property type="term" value="C:vacuolar membrane"/>
    <property type="evidence" value="ECO:0007669"/>
    <property type="project" value="UniProtKB-SubCell"/>
</dbReference>
<evidence type="ECO:0000313" key="9">
    <source>
        <dbReference type="Proteomes" id="UP000734854"/>
    </source>
</evidence>
<dbReference type="InterPro" id="IPR043573">
    <property type="entry name" value="Fig4-like"/>
</dbReference>
<comment type="subunit">
    <text evidence="5">Component of the PI(3,5)P2 regulatory complex at least composed of ATG18, SAC/FIG4, FAB1 and VAC14.</text>
</comment>
<accession>A0A8J5K9T0</accession>
<evidence type="ECO:0000256" key="3">
    <source>
        <dbReference type="ARBA" id="ARBA00023136"/>
    </source>
</evidence>
<evidence type="ECO:0000256" key="2">
    <source>
        <dbReference type="ARBA" id="ARBA00022801"/>
    </source>
</evidence>
<evidence type="ECO:0000256" key="5">
    <source>
        <dbReference type="ARBA" id="ARBA00023464"/>
    </source>
</evidence>
<dbReference type="PANTHER" id="PTHR45738:SF3">
    <property type="entry name" value="OS03G0182400 PROTEIN"/>
    <property type="match status" value="1"/>
</dbReference>
<dbReference type="PROSITE" id="PS50275">
    <property type="entry name" value="SAC"/>
    <property type="match status" value="1"/>
</dbReference>
<dbReference type="Proteomes" id="UP000734854">
    <property type="component" value="Unassembled WGS sequence"/>
</dbReference>
<comment type="catalytic activity">
    <reaction evidence="4">
        <text>a 1,2-diacyl-sn-glycero-3-phospho-(1D-myo-inositol-3,5-bisphosphate) + H2O = a 1,2-diacyl-sn-glycero-3-phospho-(1D-myo-inositol-3-phosphate) + phosphate</text>
        <dbReference type="Rhea" id="RHEA:32955"/>
        <dbReference type="ChEBI" id="CHEBI:15377"/>
        <dbReference type="ChEBI" id="CHEBI:43474"/>
        <dbReference type="ChEBI" id="CHEBI:57923"/>
        <dbReference type="ChEBI" id="CHEBI:58088"/>
    </reaction>
</comment>
<sequence length="1090" mass="122576">MLTTEFQRCMITLFKQIAHCLRSGSKLMNKDGWTQSSQCDLEELSGLVPWIGLGNLNICVKLSSGLPYHLQYLRLLKQVIFSKHALVNMLVTYWSHFLDGTDEYLKSILYSTILCHSSSRNNCKGRVNIKYYIVHGYKQPGAAKSNKDRCLDDKLKKMALRVIAESLSEEEIVGLKEAIPCDGHQQQRLVNDENSCVSSVNGGDGADSEATALGTASSLPCATEPAASLGQRSSGLVDPMAADREATALGTAASASSCCLQKFRLYETHMKFYMVGSNNNKTQWRVLIIDRLEPSELNIREDPTTYSTVECNDLLKRVHEGNIATGGLKFVTKFYGIAGFVKFLSPYYMLLITKRRKIGNIYGHAVYGVSKSEMIIIPNSTVQSAVTYSKDENRYKKLLCTVDLTKDFFFSYSYNIMRSLQKNLYDGITGQVLYETMFVWNEFLTRGVRMLLKNTTWTVALIHGFFKQVRLSACGKNFKFTLIARRSRHFAGTRYLKRGVNEKGRVANDVETEQIVCEDTIEEMPSEITSVVQNRGSIPLFWSQETSKLNIRPDIVLHKKDQNFEATRLHFENLVKRYGNPIIILNLIKSCEKKPRESLLRAAFSNAIDLINKDLPGKKRLKFLHWDIQKQSRRKGENVLEMLGKVADYALNLTGIFYCQLPPSLKFQDVDLPTDIGVSVAIGSYGSSWRDEGQNSDISQSEYSGDRTEHDVDNSANEIHNHTTSHNDYSADEFECKVNLANPPRLQSGVLRTNCIDCLDRTNVAQYAYGLAALGQQLHALGYIDVPKVDPDSPLADDMMDIYERMGDTLSLQYGGSAAHNKIFSERRGQWKAATQSQELLRTIQRYYRNAYMDAEKQDAINLWVLTFLGHFQPHQGKPALWELSSDQHYSTGRHNARSHENARSFIKRSLSDGNILCDSEIPMSICDPGSNEAAASAFPKIIQQDSVAKGLCDSTPEISTRDNDIQYYSYMPTFPRRQIVSDNGHICFSKHRFNDSNCSNFLDFDWLSSSGNSCEDEGSERSSIINSPMTNVSTENVLEGDEGISSLNIEGASIEVVETQGRQASENSNAGEFSDRFAHWVAYGGTLCY</sequence>
<evidence type="ECO:0000259" key="7">
    <source>
        <dbReference type="PROSITE" id="PS50275"/>
    </source>
</evidence>
<evidence type="ECO:0000313" key="8">
    <source>
        <dbReference type="EMBL" id="KAG6480040.1"/>
    </source>
</evidence>
<evidence type="ECO:0000256" key="1">
    <source>
        <dbReference type="ARBA" id="ARBA00004148"/>
    </source>
</evidence>
<gene>
    <name evidence="8" type="ORF">ZIOFF_063517</name>
</gene>
<feature type="domain" description="SAC" evidence="7">
    <location>
        <begin position="399"/>
        <end position="816"/>
    </location>
</feature>
<evidence type="ECO:0000256" key="6">
    <source>
        <dbReference type="SAM" id="MobiDB-lite"/>
    </source>
</evidence>
<dbReference type="InterPro" id="IPR002013">
    <property type="entry name" value="SAC_dom"/>
</dbReference>
<name>A0A8J5K9T0_ZINOF</name>
<keyword evidence="9" id="KW-1185">Reference proteome</keyword>
<feature type="region of interest" description="Disordered" evidence="6">
    <location>
        <begin position="688"/>
        <end position="711"/>
    </location>
</feature>
<proteinExistence type="predicted"/>
<evidence type="ECO:0000256" key="4">
    <source>
        <dbReference type="ARBA" id="ARBA00023337"/>
    </source>
</evidence>
<dbReference type="EMBL" id="JACMSC010000017">
    <property type="protein sequence ID" value="KAG6480040.1"/>
    <property type="molecule type" value="Genomic_DNA"/>
</dbReference>
<dbReference type="Pfam" id="PF02383">
    <property type="entry name" value="Syja_N"/>
    <property type="match status" value="1"/>
</dbReference>
<comment type="caution">
    <text evidence="8">The sequence shown here is derived from an EMBL/GenBank/DDBJ whole genome shotgun (WGS) entry which is preliminary data.</text>
</comment>
<organism evidence="8 9">
    <name type="scientific">Zingiber officinale</name>
    <name type="common">Ginger</name>
    <name type="synonym">Amomum zingiber</name>
    <dbReference type="NCBI Taxonomy" id="94328"/>
    <lineage>
        <taxon>Eukaryota</taxon>
        <taxon>Viridiplantae</taxon>
        <taxon>Streptophyta</taxon>
        <taxon>Embryophyta</taxon>
        <taxon>Tracheophyta</taxon>
        <taxon>Spermatophyta</taxon>
        <taxon>Magnoliopsida</taxon>
        <taxon>Liliopsida</taxon>
        <taxon>Zingiberales</taxon>
        <taxon>Zingiberaceae</taxon>
        <taxon>Zingiber</taxon>
    </lineage>
</organism>
<protein>
    <recommendedName>
        <fullName evidence="7">SAC domain-containing protein</fullName>
    </recommendedName>
</protein>
<dbReference type="GO" id="GO:0046856">
    <property type="term" value="P:phosphatidylinositol dephosphorylation"/>
    <property type="evidence" value="ECO:0007669"/>
    <property type="project" value="InterPro"/>
</dbReference>
<reference evidence="8 9" key="1">
    <citation type="submission" date="2020-08" db="EMBL/GenBank/DDBJ databases">
        <title>Plant Genome Project.</title>
        <authorList>
            <person name="Zhang R.-G."/>
        </authorList>
    </citation>
    <scope>NUCLEOTIDE SEQUENCE [LARGE SCALE GENOMIC DNA]</scope>
    <source>
        <tissue evidence="8">Rhizome</tissue>
    </source>
</reference>
<dbReference type="PANTHER" id="PTHR45738">
    <property type="entry name" value="POLYPHOSPHOINOSITIDE PHOSPHATASE"/>
    <property type="match status" value="1"/>
</dbReference>
<dbReference type="GO" id="GO:0043813">
    <property type="term" value="F:phosphatidylinositol-3,5-bisphosphate 5-phosphatase activity"/>
    <property type="evidence" value="ECO:0007669"/>
    <property type="project" value="InterPro"/>
</dbReference>
<dbReference type="AlphaFoldDB" id="A0A8J5K9T0"/>
<keyword evidence="3" id="KW-0472">Membrane</keyword>
<keyword evidence="2" id="KW-0378">Hydrolase</keyword>
<comment type="subcellular location">
    <subcellularLocation>
        <location evidence="1">Vacuole membrane</location>
        <topology evidence="1">Peripheral membrane protein</topology>
    </subcellularLocation>
</comment>